<keyword evidence="12" id="KW-1185">Reference proteome</keyword>
<dbReference type="PANTHER" id="PTHR21248">
    <property type="entry name" value="CARDIOLIPIN SYNTHASE"/>
    <property type="match status" value="1"/>
</dbReference>
<evidence type="ECO:0000313" key="12">
    <source>
        <dbReference type="Proteomes" id="UP001303946"/>
    </source>
</evidence>
<feature type="active site" evidence="9">
    <location>
        <position position="342"/>
    </location>
</feature>
<dbReference type="SUPFAM" id="SSF56024">
    <property type="entry name" value="Phospholipase D/nuclease"/>
    <property type="match status" value="2"/>
</dbReference>
<feature type="active site" evidence="9">
    <location>
        <position position="138"/>
    </location>
</feature>
<name>A0ABZ0CQY6_9BURK</name>
<dbReference type="Gene3D" id="3.30.870.10">
    <property type="entry name" value="Endonuclease Chain A"/>
    <property type="match status" value="2"/>
</dbReference>
<dbReference type="PANTHER" id="PTHR21248:SF23">
    <property type="entry name" value="CARDIOLIPIN SYNTHASE B"/>
    <property type="match status" value="1"/>
</dbReference>
<feature type="domain" description="PLD phosphodiesterase" evidence="10">
    <location>
        <begin position="337"/>
        <end position="364"/>
    </location>
</feature>
<feature type="active site" evidence="9">
    <location>
        <position position="143"/>
    </location>
</feature>
<dbReference type="InterPro" id="IPR001736">
    <property type="entry name" value="PLipase_D/transphosphatidylase"/>
</dbReference>
<keyword evidence="5 9" id="KW-0443">Lipid metabolism</keyword>
<evidence type="ECO:0000256" key="1">
    <source>
        <dbReference type="ARBA" id="ARBA00022475"/>
    </source>
</evidence>
<evidence type="ECO:0000259" key="10">
    <source>
        <dbReference type="PROSITE" id="PS50035"/>
    </source>
</evidence>
<dbReference type="PROSITE" id="PS50035">
    <property type="entry name" value="PLD"/>
    <property type="match status" value="2"/>
</dbReference>
<keyword evidence="4" id="KW-0677">Repeat</keyword>
<proteinExistence type="inferred from homology"/>
<dbReference type="InterPro" id="IPR025202">
    <property type="entry name" value="PLD-like_dom"/>
</dbReference>
<dbReference type="HAMAP" id="MF_01917">
    <property type="entry name" value="Cardiolipin_synth_ClsB"/>
    <property type="match status" value="1"/>
</dbReference>
<keyword evidence="6 9" id="KW-0472">Membrane</keyword>
<dbReference type="GO" id="GO:0016740">
    <property type="term" value="F:transferase activity"/>
    <property type="evidence" value="ECO:0007669"/>
    <property type="project" value="UniProtKB-KW"/>
</dbReference>
<evidence type="ECO:0000256" key="7">
    <source>
        <dbReference type="ARBA" id="ARBA00023209"/>
    </source>
</evidence>
<feature type="domain" description="PLD phosphodiesterase" evidence="10">
    <location>
        <begin position="131"/>
        <end position="158"/>
    </location>
</feature>
<dbReference type="EMBL" id="CP136336">
    <property type="protein sequence ID" value="WOB07253.1"/>
    <property type="molecule type" value="Genomic_DNA"/>
</dbReference>
<keyword evidence="1 9" id="KW-1003">Cell membrane</keyword>
<evidence type="ECO:0000256" key="3">
    <source>
        <dbReference type="ARBA" id="ARBA00022679"/>
    </source>
</evidence>
<dbReference type="EC" id="2.7.8.-" evidence="9"/>
<feature type="active site" evidence="9">
    <location>
        <position position="349"/>
    </location>
</feature>
<keyword evidence="8 9" id="KW-1208">Phospholipid metabolism</keyword>
<sequence length="434" mass="48256">MANPSADEQRAAAVRAALMRVIHPAVYSGGNRARLLRGGDALFPAMAHAIEQARHEVWLATYIYDNVASVTALTQALVEAAERGVHVKLVVDGFGSRANLPELRRALCDAGVQLTVFRPMDRWWAWLQPSQLRRLHQKICVVDGRVAFVGGINLLDDCYDQVHGWSDQPRLDFAVELAGPIVAPIEQAVRALWTRANVGRNFAKEMAALARSAEPVARARRLLRRLRMPKGVKAGEEVGDLPPVRAAFVMRDNLRQRRAIERSYIHAIRKAKTRVDLISPYFYPGRAFMRVLINAARRGVQVRLLLQGKIDYRIAAVAAQALYDQLLSNGVKVYEYTPAFLHAKVGLVDDEWATIGSSNIDPLSLLLNLEANVVIRDAAFVNTLAEEFDNAVSASREIDPAHARRASLRGVLRRGFVAWVAHVYLRVAGITGRY</sequence>
<gene>
    <name evidence="9 11" type="primary">clsB</name>
    <name evidence="11" type="ORF">RXV79_20325</name>
</gene>
<feature type="active site" evidence="9">
    <location>
        <position position="344"/>
    </location>
</feature>
<dbReference type="CDD" id="cd09110">
    <property type="entry name" value="PLDc_CLS_1"/>
    <property type="match status" value="1"/>
</dbReference>
<evidence type="ECO:0000256" key="2">
    <source>
        <dbReference type="ARBA" id="ARBA00022516"/>
    </source>
</evidence>
<comment type="subcellular location">
    <subcellularLocation>
        <location evidence="9">Cell membrane</location>
        <topology evidence="9">Peripheral membrane protein</topology>
    </subcellularLocation>
</comment>
<reference evidence="11 12" key="1">
    <citation type="submission" date="2023-10" db="EMBL/GenBank/DDBJ databases">
        <title>Bacteria for the degradation of biodegradable plastic PBAT(Polybutylene adipate terephthalate).</title>
        <authorList>
            <person name="Weon H.-Y."/>
            <person name="Yeon J."/>
        </authorList>
    </citation>
    <scope>NUCLEOTIDE SEQUENCE [LARGE SCALE GENOMIC DNA]</scope>
    <source>
        <strain evidence="11 12">SBD 7-3</strain>
    </source>
</reference>
<comment type="function">
    <text evidence="9">Catalyzes the phosphatidyl group transfer from one phosphatidylglycerol molecule to another to form cardiolipin (CL) (diphosphatidylglycerol) and glycerol.</text>
</comment>
<keyword evidence="3 9" id="KW-0808">Transferase</keyword>
<keyword evidence="7 9" id="KW-0594">Phospholipid biosynthesis</keyword>
<organism evidence="11 12">
    <name type="scientific">Piscinibacter gummiphilus</name>
    <dbReference type="NCBI Taxonomy" id="946333"/>
    <lineage>
        <taxon>Bacteria</taxon>
        <taxon>Pseudomonadati</taxon>
        <taxon>Pseudomonadota</taxon>
        <taxon>Betaproteobacteria</taxon>
        <taxon>Burkholderiales</taxon>
        <taxon>Sphaerotilaceae</taxon>
        <taxon>Piscinibacter</taxon>
    </lineage>
</organism>
<evidence type="ECO:0000256" key="4">
    <source>
        <dbReference type="ARBA" id="ARBA00022737"/>
    </source>
</evidence>
<dbReference type="NCBIfam" id="NF008427">
    <property type="entry name" value="PRK11263.1"/>
    <property type="match status" value="1"/>
</dbReference>
<dbReference type="RefSeq" id="WP_316699925.1">
    <property type="nucleotide sequence ID" value="NZ_CP136336.1"/>
</dbReference>
<evidence type="ECO:0000256" key="6">
    <source>
        <dbReference type="ARBA" id="ARBA00023136"/>
    </source>
</evidence>
<evidence type="ECO:0000313" key="11">
    <source>
        <dbReference type="EMBL" id="WOB07253.1"/>
    </source>
</evidence>
<protein>
    <recommendedName>
        <fullName evidence="9">Cardiolipin synthase B</fullName>
        <shortName evidence="9">CL synthase</shortName>
        <ecNumber evidence="9">2.7.8.-</ecNumber>
    </recommendedName>
</protein>
<feature type="active site" evidence="9">
    <location>
        <position position="136"/>
    </location>
</feature>
<comment type="similarity">
    <text evidence="9">Belongs to the phospholipase D family. Cardiolipin synthase subfamily. ClsB sub-subfamily.</text>
</comment>
<evidence type="ECO:0000256" key="9">
    <source>
        <dbReference type="HAMAP-Rule" id="MF_01917"/>
    </source>
</evidence>
<evidence type="ECO:0000256" key="8">
    <source>
        <dbReference type="ARBA" id="ARBA00023264"/>
    </source>
</evidence>
<dbReference type="InterPro" id="IPR030872">
    <property type="entry name" value="Cardiolipin_synth_ClsB"/>
</dbReference>
<comment type="catalytic activity">
    <reaction evidence="9">
        <text>2 a 1,2-diacyl-sn-glycero-3-phospho-(1'-sn-glycerol) = a cardiolipin + glycerol</text>
        <dbReference type="Rhea" id="RHEA:31451"/>
        <dbReference type="ChEBI" id="CHEBI:17754"/>
        <dbReference type="ChEBI" id="CHEBI:62237"/>
        <dbReference type="ChEBI" id="CHEBI:64716"/>
    </reaction>
</comment>
<dbReference type="CDD" id="cd09159">
    <property type="entry name" value="PLDc_ybhO_like_2"/>
    <property type="match status" value="1"/>
</dbReference>
<keyword evidence="2 9" id="KW-0444">Lipid biosynthesis</keyword>
<dbReference type="Proteomes" id="UP001303946">
    <property type="component" value="Chromosome"/>
</dbReference>
<evidence type="ECO:0000256" key="5">
    <source>
        <dbReference type="ARBA" id="ARBA00023098"/>
    </source>
</evidence>
<dbReference type="Pfam" id="PF13091">
    <property type="entry name" value="PLDc_2"/>
    <property type="match status" value="2"/>
</dbReference>
<accession>A0ABZ0CQY6</accession>
<dbReference type="SMART" id="SM00155">
    <property type="entry name" value="PLDc"/>
    <property type="match status" value="2"/>
</dbReference>